<accession>A0ABV5TKG3</accession>
<feature type="transmembrane region" description="Helical" evidence="1">
    <location>
        <begin position="77"/>
        <end position="95"/>
    </location>
</feature>
<protein>
    <submittedName>
        <fullName evidence="2">ABC transporter permease</fullName>
    </submittedName>
</protein>
<keyword evidence="1" id="KW-0472">Membrane</keyword>
<dbReference type="Proteomes" id="UP001589610">
    <property type="component" value="Unassembled WGS sequence"/>
</dbReference>
<evidence type="ECO:0000313" key="2">
    <source>
        <dbReference type="EMBL" id="MFB9679610.1"/>
    </source>
</evidence>
<gene>
    <name evidence="2" type="ORF">ACFFRH_29355</name>
</gene>
<organism evidence="2 3">
    <name type="scientific">Streptosporangium vulgare</name>
    <dbReference type="NCBI Taxonomy" id="46190"/>
    <lineage>
        <taxon>Bacteria</taxon>
        <taxon>Bacillati</taxon>
        <taxon>Actinomycetota</taxon>
        <taxon>Actinomycetes</taxon>
        <taxon>Streptosporangiales</taxon>
        <taxon>Streptosporangiaceae</taxon>
        <taxon>Streptosporangium</taxon>
    </lineage>
</organism>
<dbReference type="EMBL" id="JBHMBS010000017">
    <property type="protein sequence ID" value="MFB9679610.1"/>
    <property type="molecule type" value="Genomic_DNA"/>
</dbReference>
<feature type="transmembrane region" description="Helical" evidence="1">
    <location>
        <begin position="193"/>
        <end position="210"/>
    </location>
</feature>
<feature type="transmembrane region" description="Helical" evidence="1">
    <location>
        <begin position="166"/>
        <end position="186"/>
    </location>
</feature>
<name>A0ABV5TKG3_9ACTN</name>
<reference evidence="2 3" key="1">
    <citation type="submission" date="2024-09" db="EMBL/GenBank/DDBJ databases">
        <authorList>
            <person name="Sun Q."/>
            <person name="Mori K."/>
        </authorList>
    </citation>
    <scope>NUCLEOTIDE SEQUENCE [LARGE SCALE GENOMIC DNA]</scope>
    <source>
        <strain evidence="2 3">JCM 3028</strain>
    </source>
</reference>
<dbReference type="RefSeq" id="WP_386160980.1">
    <property type="nucleotide sequence ID" value="NZ_JBHMBS010000017.1"/>
</dbReference>
<evidence type="ECO:0000256" key="1">
    <source>
        <dbReference type="SAM" id="Phobius"/>
    </source>
</evidence>
<feature type="transmembrane region" description="Helical" evidence="1">
    <location>
        <begin position="116"/>
        <end position="146"/>
    </location>
</feature>
<proteinExistence type="predicted"/>
<evidence type="ECO:0000313" key="3">
    <source>
        <dbReference type="Proteomes" id="UP001589610"/>
    </source>
</evidence>
<keyword evidence="1" id="KW-0812">Transmembrane</keyword>
<feature type="transmembrane region" description="Helical" evidence="1">
    <location>
        <begin position="33"/>
        <end position="57"/>
    </location>
</feature>
<feature type="transmembrane region" description="Helical" evidence="1">
    <location>
        <begin position="253"/>
        <end position="274"/>
    </location>
</feature>
<keyword evidence="3" id="KW-1185">Reference proteome</keyword>
<comment type="caution">
    <text evidence="2">The sequence shown here is derived from an EMBL/GenBank/DDBJ whole genome shotgun (WGS) entry which is preliminary data.</text>
</comment>
<sequence length="279" mass="28765">MTALPRREVTAGRLPADVLAAEWLKLRTVRSTWYVLATVAAFVVLMAVFTLYVGGLWDGLPPGRRATLRAARPEQILLLPVQICMAVLGVLAFTSEYATGMARTSFTAVPQRGVVLVARAAVVAAVAFAVGQGSGLVTFAAGRLIIGDRPIPGFAAPLSEEFPGMFAGGLSVVVLAMVGLGAGVVLRSTAGAITGVVTYLYVLPRFVTALPEPWNARVGSVLLEDLTRQAVGEPPLAVGLGDAPAGIGLSPPAALGVMALYVVVALGAAAVALARRDVR</sequence>
<keyword evidence="1" id="KW-1133">Transmembrane helix</keyword>